<feature type="domain" description="UvrD-like helicase C-terminal" evidence="3">
    <location>
        <begin position="508"/>
        <end position="555"/>
    </location>
</feature>
<dbReference type="RefSeq" id="WP_353684371.1">
    <property type="nucleotide sequence ID" value="NZ_CP144373.1"/>
</dbReference>
<keyword evidence="1" id="KW-0547">Nucleotide-binding</keyword>
<organism evidence="4">
    <name type="scientific">Thermodesulfovibrio autotrophicus</name>
    <dbReference type="NCBI Taxonomy" id="3118333"/>
    <lineage>
        <taxon>Bacteria</taxon>
        <taxon>Pseudomonadati</taxon>
        <taxon>Nitrospirota</taxon>
        <taxon>Thermodesulfovibrionia</taxon>
        <taxon>Thermodesulfovibrionales</taxon>
        <taxon>Thermodesulfovibrionaceae</taxon>
        <taxon>Thermodesulfovibrio</taxon>
    </lineage>
</organism>
<dbReference type="SUPFAM" id="SSF52540">
    <property type="entry name" value="P-loop containing nucleoside triphosphate hydrolases"/>
    <property type="match status" value="2"/>
</dbReference>
<dbReference type="EMBL" id="CP144373">
    <property type="protein sequence ID" value="XCH46848.1"/>
    <property type="molecule type" value="Genomic_DNA"/>
</dbReference>
<dbReference type="CDD" id="cd18809">
    <property type="entry name" value="SF1_C_RecD"/>
    <property type="match status" value="1"/>
</dbReference>
<keyword evidence="4" id="KW-0378">Hydrolase</keyword>
<dbReference type="KEGG" id="taut:V4D30_00885"/>
<evidence type="ECO:0000313" key="4">
    <source>
        <dbReference type="EMBL" id="XCH46848.1"/>
    </source>
</evidence>
<dbReference type="Gene3D" id="2.30.30.940">
    <property type="match status" value="1"/>
</dbReference>
<keyword evidence="4" id="KW-0347">Helicase</keyword>
<name>A0AAU8GXQ4_9BACT</name>
<dbReference type="Pfam" id="PF13604">
    <property type="entry name" value="AAA_30"/>
    <property type="match status" value="1"/>
</dbReference>
<dbReference type="Pfam" id="PF13538">
    <property type="entry name" value="UvrD_C_2"/>
    <property type="match status" value="1"/>
</dbReference>
<dbReference type="PANTHER" id="PTHR43788:SF6">
    <property type="entry name" value="DNA HELICASE B"/>
    <property type="match status" value="1"/>
</dbReference>
<dbReference type="GO" id="GO:0005524">
    <property type="term" value="F:ATP binding"/>
    <property type="evidence" value="ECO:0007669"/>
    <property type="project" value="UniProtKB-KW"/>
</dbReference>
<dbReference type="InterPro" id="IPR050534">
    <property type="entry name" value="Coronavir_polyprotein_1ab"/>
</dbReference>
<accession>A0AAU8GXQ4</accession>
<keyword evidence="2" id="KW-0067">ATP-binding</keyword>
<dbReference type="GO" id="GO:0003678">
    <property type="term" value="F:DNA helicase activity"/>
    <property type="evidence" value="ECO:0007669"/>
    <property type="project" value="UniProtKB-ARBA"/>
</dbReference>
<dbReference type="InterPro" id="IPR027417">
    <property type="entry name" value="P-loop_NTPase"/>
</dbReference>
<sequence>MPTITGIIINQITTKSGTWVQLKSRTWVYIPDVISDSLLGAKGNFCGERKQRKGCKPFIYAREYSIPEYFDIQKVIPKLVQYLEKINFKNKSLLKIQIILNFLVYLFVIGKLTLMKKIAKWKSEKILHYCKYPYEFYLNGHLDYPSTDVIAQALMIDEKQKIYPLAFFLLEHAYKNGKENIKVEELYSAVNKRLREKISLDEFIKIISSGRKMVLVDDKVFLNRVYYLKQKCLEIVSKKNSPSLSLSGLPEQLSGILSWKYSVLTGTAGTGKTTLVRQLKDSKLKVIFTATTGKAAKRIDESATTIHDLLGFGPKGFRKDRINADVVVIDEASMLTWQILYHALTKIDGHIIFVGDPEQTSPVQGSAVFQELINAMPEGSVKKLNVVYRTQRNERVLMKLNKYSAIQKIVSLSSYMERKNYNWQIITPLKRTAYDINLRLQHKFRGNGDDSIFKVGDRVMFLKNLRVDGEFIVSNGQVGTVAGRDDGYYVVKFGDKLVNCLPEEIDLSYAITIHKATGSEYDYVICYIPYGVNGEFLTDDLIKVALTRSKVRTYVICEDVNTLQKLKNYLSLEKKLCHDIVF</sequence>
<gene>
    <name evidence="4" type="ORF">V4D30_00885</name>
</gene>
<dbReference type="AlphaFoldDB" id="A0AAU8GXQ4"/>
<reference evidence="4" key="1">
    <citation type="submission" date="2024-01" db="EMBL/GenBank/DDBJ databases">
        <title>The first autotrophic representatives of the genus Thermodesulfovibrio.</title>
        <authorList>
            <person name="Maltseva A.I."/>
            <person name="Elcheninov A.G."/>
            <person name="Kublanov I.V."/>
            <person name="Lebedinsky A.V."/>
            <person name="Frolov E.N."/>
        </authorList>
    </citation>
    <scope>NUCLEOTIDE SEQUENCE</scope>
    <source>
        <strain evidence="4">3907-1M</strain>
    </source>
</reference>
<evidence type="ECO:0000256" key="2">
    <source>
        <dbReference type="ARBA" id="ARBA00022840"/>
    </source>
</evidence>
<protein>
    <submittedName>
        <fullName evidence="4">ATP-dependent RecD-like DNA helicase</fullName>
    </submittedName>
</protein>
<dbReference type="Gene3D" id="3.40.50.300">
    <property type="entry name" value="P-loop containing nucleotide triphosphate hydrolases"/>
    <property type="match status" value="2"/>
</dbReference>
<evidence type="ECO:0000259" key="3">
    <source>
        <dbReference type="Pfam" id="PF13538"/>
    </source>
</evidence>
<dbReference type="InterPro" id="IPR027785">
    <property type="entry name" value="UvrD-like_helicase_C"/>
</dbReference>
<evidence type="ECO:0000256" key="1">
    <source>
        <dbReference type="ARBA" id="ARBA00022741"/>
    </source>
</evidence>
<proteinExistence type="predicted"/>
<dbReference type="PANTHER" id="PTHR43788">
    <property type="entry name" value="DNA2/NAM7 HELICASE FAMILY MEMBER"/>
    <property type="match status" value="1"/>
</dbReference>